<keyword evidence="1" id="KW-0812">Transmembrane</keyword>
<name>A0A1I5IZZ6_PSUAM</name>
<keyword evidence="1" id="KW-0472">Membrane</keyword>
<protein>
    <submittedName>
        <fullName evidence="2">Uncharacterized protein</fullName>
    </submittedName>
</protein>
<dbReference type="EMBL" id="FOUY01000162">
    <property type="protein sequence ID" value="SFO66088.1"/>
    <property type="molecule type" value="Genomic_DNA"/>
</dbReference>
<evidence type="ECO:0000256" key="1">
    <source>
        <dbReference type="SAM" id="Phobius"/>
    </source>
</evidence>
<proteinExistence type="predicted"/>
<accession>A0A1I5IZZ6</accession>
<dbReference type="Proteomes" id="UP000199614">
    <property type="component" value="Unassembled WGS sequence"/>
</dbReference>
<keyword evidence="1" id="KW-1133">Transmembrane helix</keyword>
<dbReference type="STRING" id="260086.SAMN05216207_11621"/>
<evidence type="ECO:0000313" key="2">
    <source>
        <dbReference type="EMBL" id="SFO66088.1"/>
    </source>
</evidence>
<feature type="non-terminal residue" evidence="2">
    <location>
        <position position="42"/>
    </location>
</feature>
<gene>
    <name evidence="2" type="ORF">SAMN05216207_11621</name>
</gene>
<feature type="transmembrane region" description="Helical" evidence="1">
    <location>
        <begin position="21"/>
        <end position="40"/>
    </location>
</feature>
<dbReference type="AlphaFoldDB" id="A0A1I5IZZ6"/>
<keyword evidence="3" id="KW-1185">Reference proteome</keyword>
<evidence type="ECO:0000313" key="3">
    <source>
        <dbReference type="Proteomes" id="UP000199614"/>
    </source>
</evidence>
<organism evidence="2 3">
    <name type="scientific">Pseudonocardia ammonioxydans</name>
    <dbReference type="NCBI Taxonomy" id="260086"/>
    <lineage>
        <taxon>Bacteria</taxon>
        <taxon>Bacillati</taxon>
        <taxon>Actinomycetota</taxon>
        <taxon>Actinomycetes</taxon>
        <taxon>Pseudonocardiales</taxon>
        <taxon>Pseudonocardiaceae</taxon>
        <taxon>Pseudonocardia</taxon>
    </lineage>
</organism>
<sequence>MASDARLGTIRTQIPARLDRLPWARFHTMVVLGLGTAWILDG</sequence>
<reference evidence="2 3" key="1">
    <citation type="submission" date="2016-10" db="EMBL/GenBank/DDBJ databases">
        <authorList>
            <person name="de Groot N.N."/>
        </authorList>
    </citation>
    <scope>NUCLEOTIDE SEQUENCE [LARGE SCALE GENOMIC DNA]</scope>
    <source>
        <strain evidence="2 3">CGMCC 4.1877</strain>
    </source>
</reference>